<gene>
    <name evidence="1" type="ORF">AAFF_G00287740</name>
</gene>
<dbReference type="AlphaFoldDB" id="A0AAD7WS81"/>
<dbReference type="EMBL" id="JAINUG010000040">
    <property type="protein sequence ID" value="KAJ8407098.1"/>
    <property type="molecule type" value="Genomic_DNA"/>
</dbReference>
<proteinExistence type="predicted"/>
<evidence type="ECO:0000313" key="2">
    <source>
        <dbReference type="Proteomes" id="UP001221898"/>
    </source>
</evidence>
<sequence length="146" mass="15937">MNSEIFRSVDPILCQQSPTFQGSPSRVCIYTPERIGSRQITVVVVEHIIATRVCPRYPAHNPLLIAWHGNLVGEKKSIVIVGLGDRPIDTVLRTVIKARPALMKIDCSIQAHLQFSQEGRTEMTAVPQGALHSSVGAPLCSSPLES</sequence>
<name>A0AAD7WS81_9TELE</name>
<protein>
    <submittedName>
        <fullName evidence="1">Uncharacterized protein</fullName>
    </submittedName>
</protein>
<evidence type="ECO:0000313" key="1">
    <source>
        <dbReference type="EMBL" id="KAJ8407098.1"/>
    </source>
</evidence>
<comment type="caution">
    <text evidence="1">The sequence shown here is derived from an EMBL/GenBank/DDBJ whole genome shotgun (WGS) entry which is preliminary data.</text>
</comment>
<accession>A0AAD7WS81</accession>
<organism evidence="1 2">
    <name type="scientific">Aldrovandia affinis</name>
    <dbReference type="NCBI Taxonomy" id="143900"/>
    <lineage>
        <taxon>Eukaryota</taxon>
        <taxon>Metazoa</taxon>
        <taxon>Chordata</taxon>
        <taxon>Craniata</taxon>
        <taxon>Vertebrata</taxon>
        <taxon>Euteleostomi</taxon>
        <taxon>Actinopterygii</taxon>
        <taxon>Neopterygii</taxon>
        <taxon>Teleostei</taxon>
        <taxon>Notacanthiformes</taxon>
        <taxon>Halosauridae</taxon>
        <taxon>Aldrovandia</taxon>
    </lineage>
</organism>
<reference evidence="1" key="1">
    <citation type="journal article" date="2023" name="Science">
        <title>Genome structures resolve the early diversification of teleost fishes.</title>
        <authorList>
            <person name="Parey E."/>
            <person name="Louis A."/>
            <person name="Montfort J."/>
            <person name="Bouchez O."/>
            <person name="Roques C."/>
            <person name="Iampietro C."/>
            <person name="Lluch J."/>
            <person name="Castinel A."/>
            <person name="Donnadieu C."/>
            <person name="Desvignes T."/>
            <person name="Floi Bucao C."/>
            <person name="Jouanno E."/>
            <person name="Wen M."/>
            <person name="Mejri S."/>
            <person name="Dirks R."/>
            <person name="Jansen H."/>
            <person name="Henkel C."/>
            <person name="Chen W.J."/>
            <person name="Zahm M."/>
            <person name="Cabau C."/>
            <person name="Klopp C."/>
            <person name="Thompson A.W."/>
            <person name="Robinson-Rechavi M."/>
            <person name="Braasch I."/>
            <person name="Lecointre G."/>
            <person name="Bobe J."/>
            <person name="Postlethwait J.H."/>
            <person name="Berthelot C."/>
            <person name="Roest Crollius H."/>
            <person name="Guiguen Y."/>
        </authorList>
    </citation>
    <scope>NUCLEOTIDE SEQUENCE</scope>
    <source>
        <strain evidence="1">NC1722</strain>
    </source>
</reference>
<keyword evidence="2" id="KW-1185">Reference proteome</keyword>
<dbReference type="Proteomes" id="UP001221898">
    <property type="component" value="Unassembled WGS sequence"/>
</dbReference>